<dbReference type="PANTHER" id="PTHR42988">
    <property type="entry name" value="PHOSPHOHYDROLASE"/>
    <property type="match status" value="1"/>
</dbReference>
<evidence type="ECO:0000313" key="6">
    <source>
        <dbReference type="EMBL" id="WUM18699.1"/>
    </source>
</evidence>
<protein>
    <submittedName>
        <fullName evidence="6">Metallophosphoesterase</fullName>
    </submittedName>
</protein>
<dbReference type="EMBL" id="CP108021">
    <property type="protein sequence ID" value="WUM18699.1"/>
    <property type="molecule type" value="Genomic_DNA"/>
</dbReference>
<name>A0AAU4JY08_9NOCA</name>
<evidence type="ECO:0000256" key="3">
    <source>
        <dbReference type="ARBA" id="ARBA00023004"/>
    </source>
</evidence>
<dbReference type="GO" id="GO:0046872">
    <property type="term" value="F:metal ion binding"/>
    <property type="evidence" value="ECO:0007669"/>
    <property type="project" value="UniProtKB-KW"/>
</dbReference>
<keyword evidence="2" id="KW-0378">Hydrolase</keyword>
<dbReference type="InterPro" id="IPR004843">
    <property type="entry name" value="Calcineurin-like_PHP"/>
</dbReference>
<evidence type="ECO:0000313" key="7">
    <source>
        <dbReference type="Proteomes" id="UP001432128"/>
    </source>
</evidence>
<proteinExistence type="inferred from homology"/>
<dbReference type="Pfam" id="PF00149">
    <property type="entry name" value="Metallophos"/>
    <property type="match status" value="1"/>
</dbReference>
<dbReference type="InterPro" id="IPR050884">
    <property type="entry name" value="CNP_phosphodiesterase-III"/>
</dbReference>
<gene>
    <name evidence="6" type="ORF">OG579_13230</name>
</gene>
<comment type="similarity">
    <text evidence="4">Belongs to the cyclic nucleotide phosphodiesterase class-III family.</text>
</comment>
<sequence length="247" mass="26499">MLTVAHISDLHFSGEADHRARVEAVLGHISARADGIDALVVTGDITDDGSPAQYEEAAAVLRGVPLPTTLLIPGNHDRRDEFGFGLFGRHTHDMPLNRSAMIAGALFLMCDSTIPGRNDGYLSDDTLAWMDREITAVGQGVPVIVCFHHPPVVLGMPFMDSIRQTGEDRLVRLVEKHPGIVGFLCGHAHTGAVTSFAGRPVCLAPGVSSTLNLSFEGTDVVDASQPPGLAFHQLDGWRLITHFRAVV</sequence>
<keyword evidence="1" id="KW-0479">Metal-binding</keyword>
<organism evidence="6 7">
    <name type="scientific">Williamsia herbipolensis</name>
    <dbReference type="NCBI Taxonomy" id="1603258"/>
    <lineage>
        <taxon>Bacteria</taxon>
        <taxon>Bacillati</taxon>
        <taxon>Actinomycetota</taxon>
        <taxon>Actinomycetes</taxon>
        <taxon>Mycobacteriales</taxon>
        <taxon>Nocardiaceae</taxon>
        <taxon>Williamsia</taxon>
    </lineage>
</organism>
<dbReference type="Proteomes" id="UP001432128">
    <property type="component" value="Chromosome"/>
</dbReference>
<accession>A0AAU4JY08</accession>
<evidence type="ECO:0000256" key="2">
    <source>
        <dbReference type="ARBA" id="ARBA00022801"/>
    </source>
</evidence>
<dbReference type="AlphaFoldDB" id="A0AAU4JY08"/>
<dbReference type="KEGG" id="whr:OG579_13230"/>
<evidence type="ECO:0000256" key="1">
    <source>
        <dbReference type="ARBA" id="ARBA00022723"/>
    </source>
</evidence>
<dbReference type="Gene3D" id="3.60.21.10">
    <property type="match status" value="1"/>
</dbReference>
<evidence type="ECO:0000256" key="4">
    <source>
        <dbReference type="ARBA" id="ARBA00025742"/>
    </source>
</evidence>
<dbReference type="PANTHER" id="PTHR42988:SF2">
    <property type="entry name" value="CYCLIC NUCLEOTIDE PHOSPHODIESTERASE CBUA0032-RELATED"/>
    <property type="match status" value="1"/>
</dbReference>
<keyword evidence="7" id="KW-1185">Reference proteome</keyword>
<evidence type="ECO:0000259" key="5">
    <source>
        <dbReference type="Pfam" id="PF00149"/>
    </source>
</evidence>
<dbReference type="SUPFAM" id="SSF56300">
    <property type="entry name" value="Metallo-dependent phosphatases"/>
    <property type="match status" value="1"/>
</dbReference>
<dbReference type="GO" id="GO:0016787">
    <property type="term" value="F:hydrolase activity"/>
    <property type="evidence" value="ECO:0007669"/>
    <property type="project" value="UniProtKB-KW"/>
</dbReference>
<reference evidence="6 7" key="1">
    <citation type="submission" date="2022-10" db="EMBL/GenBank/DDBJ databases">
        <title>The complete genomes of actinobacterial strains from the NBC collection.</title>
        <authorList>
            <person name="Joergensen T.S."/>
            <person name="Alvarez Arevalo M."/>
            <person name="Sterndorff E.B."/>
            <person name="Faurdal D."/>
            <person name="Vuksanovic O."/>
            <person name="Mourched A.-S."/>
            <person name="Charusanti P."/>
            <person name="Shaw S."/>
            <person name="Blin K."/>
            <person name="Weber T."/>
        </authorList>
    </citation>
    <scope>NUCLEOTIDE SEQUENCE [LARGE SCALE GENOMIC DNA]</scope>
    <source>
        <strain evidence="6 7">NBC_00319</strain>
    </source>
</reference>
<dbReference type="RefSeq" id="WP_328856296.1">
    <property type="nucleotide sequence ID" value="NZ_CP108021.1"/>
</dbReference>
<feature type="domain" description="Calcineurin-like phosphoesterase" evidence="5">
    <location>
        <begin position="3"/>
        <end position="190"/>
    </location>
</feature>
<dbReference type="InterPro" id="IPR029052">
    <property type="entry name" value="Metallo-depent_PP-like"/>
</dbReference>
<keyword evidence="3" id="KW-0408">Iron</keyword>